<feature type="domain" description="Inosine/uridine-preferring nucleoside hydrolase" evidence="2">
    <location>
        <begin position="28"/>
        <end position="282"/>
    </location>
</feature>
<name>A0A5R8KDN5_9BACT</name>
<dbReference type="SUPFAM" id="SSF53590">
    <property type="entry name" value="Nucleoside hydrolase"/>
    <property type="match status" value="1"/>
</dbReference>
<keyword evidence="4" id="KW-1185">Reference proteome</keyword>
<dbReference type="InterPro" id="IPR001910">
    <property type="entry name" value="Inosine/uridine_hydrolase_dom"/>
</dbReference>
<dbReference type="Pfam" id="PF01156">
    <property type="entry name" value="IU_nuc_hydro"/>
    <property type="match status" value="1"/>
</dbReference>
<accession>A0A5R8KDN5</accession>
<dbReference type="PANTHER" id="PTHR43264:SF1">
    <property type="entry name" value="INOSINE_URIDINE-PREFERRING NUCLEOSIDE HYDROLASE DOMAIN-CONTAINING PROTEIN"/>
    <property type="match status" value="1"/>
</dbReference>
<protein>
    <submittedName>
        <fullName evidence="3">Nucleoside hydrolase</fullName>
    </submittedName>
</protein>
<evidence type="ECO:0000256" key="1">
    <source>
        <dbReference type="SAM" id="SignalP"/>
    </source>
</evidence>
<evidence type="ECO:0000259" key="2">
    <source>
        <dbReference type="Pfam" id="PF01156"/>
    </source>
</evidence>
<keyword evidence="1" id="KW-0732">Signal</keyword>
<proteinExistence type="predicted"/>
<dbReference type="EMBL" id="VAUV01000008">
    <property type="protein sequence ID" value="TLD70414.1"/>
    <property type="molecule type" value="Genomic_DNA"/>
</dbReference>
<dbReference type="Gene3D" id="3.90.245.10">
    <property type="entry name" value="Ribonucleoside hydrolase-like"/>
    <property type="match status" value="1"/>
</dbReference>
<feature type="signal peptide" evidence="1">
    <location>
        <begin position="1"/>
        <end position="23"/>
    </location>
</feature>
<comment type="caution">
    <text evidence="3">The sequence shown here is derived from an EMBL/GenBank/DDBJ whole genome shotgun (WGS) entry which is preliminary data.</text>
</comment>
<dbReference type="InterPro" id="IPR036452">
    <property type="entry name" value="Ribo_hydro-like"/>
</dbReference>
<gene>
    <name evidence="3" type="ORF">FEM03_11825</name>
</gene>
<dbReference type="RefSeq" id="WP_138086470.1">
    <property type="nucleotide sequence ID" value="NZ_VAUV01000008.1"/>
</dbReference>
<reference evidence="3 4" key="1">
    <citation type="submission" date="2019-05" db="EMBL/GenBank/DDBJ databases">
        <title>Verrucobacter flavum gen. nov., sp. nov. a new member of the family Verrucomicrobiaceae.</title>
        <authorList>
            <person name="Szuroczki S."/>
            <person name="Abbaszade G."/>
            <person name="Szabo A."/>
            <person name="Felfoldi T."/>
            <person name="Schumann P."/>
            <person name="Boka K."/>
            <person name="Keki Z."/>
            <person name="Toumi M."/>
            <person name="Toth E."/>
        </authorList>
    </citation>
    <scope>NUCLEOTIDE SEQUENCE [LARGE SCALE GENOMIC DNA]</scope>
    <source>
        <strain evidence="3 4">MG-N-17</strain>
    </source>
</reference>
<dbReference type="Proteomes" id="UP000306196">
    <property type="component" value="Unassembled WGS sequence"/>
</dbReference>
<feature type="chain" id="PRO_5024399139" evidence="1">
    <location>
        <begin position="24"/>
        <end position="342"/>
    </location>
</feature>
<sequence>MKIPLLAFALLLPFLAAATLVHAQPVSIIFDTDMGNDVDDALALGMIHTLEKRGACKLLAVTITKDNPKAAAFTDVINTFYGKPNLPIGIVRDGMTKEDGKFNILADQPDKYPHDLKSTGPIPDALTVLRQTLAAQPDRSVVIVQVGFFTNLARLLDTPPDEHSPLNGRDLIQQKVKLLSLMAGSFQTIDYNNAYSEYNVRIDIPSAQKLATQWPTPMLWSGYEIGRAAAYPHQSIERDYNYVPHHPLKDAYYLYNPPPHDRPTWDLTSVLAVVHPDRNYFTRSPKGTVVIDDDGFTRFVRPKKDEKTGLSQFLIMDPLQAERVREACVQLSSEPPAELKQP</sequence>
<evidence type="ECO:0000313" key="4">
    <source>
        <dbReference type="Proteomes" id="UP000306196"/>
    </source>
</evidence>
<dbReference type="AlphaFoldDB" id="A0A5R8KDN5"/>
<dbReference type="OrthoDB" id="128573at2"/>
<dbReference type="CDD" id="cd02652">
    <property type="entry name" value="nuc_hydro_2"/>
    <property type="match status" value="1"/>
</dbReference>
<dbReference type="PANTHER" id="PTHR43264">
    <property type="match status" value="1"/>
</dbReference>
<dbReference type="GO" id="GO:0016799">
    <property type="term" value="F:hydrolase activity, hydrolyzing N-glycosyl compounds"/>
    <property type="evidence" value="ECO:0007669"/>
    <property type="project" value="InterPro"/>
</dbReference>
<evidence type="ECO:0000313" key="3">
    <source>
        <dbReference type="EMBL" id="TLD70414.1"/>
    </source>
</evidence>
<organism evidence="3 4">
    <name type="scientific">Phragmitibacter flavus</name>
    <dbReference type="NCBI Taxonomy" id="2576071"/>
    <lineage>
        <taxon>Bacteria</taxon>
        <taxon>Pseudomonadati</taxon>
        <taxon>Verrucomicrobiota</taxon>
        <taxon>Verrucomicrobiia</taxon>
        <taxon>Verrucomicrobiales</taxon>
        <taxon>Verrucomicrobiaceae</taxon>
        <taxon>Phragmitibacter</taxon>
    </lineage>
</organism>
<keyword evidence="3" id="KW-0378">Hydrolase</keyword>